<dbReference type="PANTHER" id="PTHR43776">
    <property type="entry name" value="TRANSPORT ATP-BINDING PROTEIN"/>
    <property type="match status" value="1"/>
</dbReference>
<evidence type="ECO:0000259" key="5">
    <source>
        <dbReference type="PROSITE" id="PS50893"/>
    </source>
</evidence>
<dbReference type="NCBIfam" id="TIGR01727">
    <property type="entry name" value="oligo_HPY"/>
    <property type="match status" value="1"/>
</dbReference>
<dbReference type="InterPro" id="IPR003593">
    <property type="entry name" value="AAA+_ATPase"/>
</dbReference>
<dbReference type="GO" id="GO:0055085">
    <property type="term" value="P:transmembrane transport"/>
    <property type="evidence" value="ECO:0007669"/>
    <property type="project" value="UniProtKB-ARBA"/>
</dbReference>
<dbReference type="CDD" id="cd03257">
    <property type="entry name" value="ABC_NikE_OppD_transporters"/>
    <property type="match status" value="1"/>
</dbReference>
<sequence length="343" mass="38544">MAENPIIEVRGLSKHFEARQHLFRKSGVGGGVLKAVDDVSFRIPKGHSLGIAGESGCGKTTTAKMLLKLYEPTSGSFLFNGKDITHVRGKEELKQFRKQAQLMFQNPFEALNPRFTIFRSLLEPLIVHNIGTKEERVLLIKQALEQVNLIPAENFFEKYPHQMSGGQLQRVVLARALIVDPIFLVADEPVSMLDVSVRAGVLNLMKALTERLQLTTVYISHDLSLISYMCEQTAIMYLGKVVEIGDTMSVLHKPKHPYTQALLAAVPSPDPDEDPEEVRIKNHVPSPINMPRGCHFQDRCPYTEAICRETTPELRQADTGQIVACHMVTPYLERKAEREEHVI</sequence>
<dbReference type="RefSeq" id="WP_049739648.1">
    <property type="nucleotide sequence ID" value="NZ_BJON01000014.1"/>
</dbReference>
<comment type="similarity">
    <text evidence="1">Belongs to the ABC transporter superfamily.</text>
</comment>
<dbReference type="InterPro" id="IPR027417">
    <property type="entry name" value="P-loop_NTPase"/>
</dbReference>
<dbReference type="STRING" id="54915.ADS79_17275"/>
<dbReference type="InterPro" id="IPR050319">
    <property type="entry name" value="ABC_transp_ATP-bind"/>
</dbReference>
<dbReference type="GO" id="GO:0005524">
    <property type="term" value="F:ATP binding"/>
    <property type="evidence" value="ECO:0007669"/>
    <property type="project" value="UniProtKB-KW"/>
</dbReference>
<dbReference type="InterPro" id="IPR017871">
    <property type="entry name" value="ABC_transporter-like_CS"/>
</dbReference>
<reference evidence="6 9" key="3">
    <citation type="submission" date="2019-06" db="EMBL/GenBank/DDBJ databases">
        <title>Whole genome shotgun sequence of Brevibacillus reuszeri NBRC 15719.</title>
        <authorList>
            <person name="Hosoyama A."/>
            <person name="Uohara A."/>
            <person name="Ohji S."/>
            <person name="Ichikawa N."/>
        </authorList>
    </citation>
    <scope>NUCLEOTIDE SEQUENCE [LARGE SCALE GENOMIC DNA]</scope>
    <source>
        <strain evidence="6 9">NBRC 15719</strain>
    </source>
</reference>
<evidence type="ECO:0000256" key="1">
    <source>
        <dbReference type="ARBA" id="ARBA00005417"/>
    </source>
</evidence>
<dbReference type="SMART" id="SM00382">
    <property type="entry name" value="AAA"/>
    <property type="match status" value="1"/>
</dbReference>
<evidence type="ECO:0000313" key="8">
    <source>
        <dbReference type="Proteomes" id="UP000036834"/>
    </source>
</evidence>
<keyword evidence="4 6" id="KW-0067">ATP-binding</keyword>
<dbReference type="Pfam" id="PF08352">
    <property type="entry name" value="oligo_HPY"/>
    <property type="match status" value="1"/>
</dbReference>
<dbReference type="PROSITE" id="PS00211">
    <property type="entry name" value="ABC_TRANSPORTER_1"/>
    <property type="match status" value="1"/>
</dbReference>
<dbReference type="Proteomes" id="UP000319578">
    <property type="component" value="Unassembled WGS sequence"/>
</dbReference>
<comment type="caution">
    <text evidence="7">The sequence shown here is derived from an EMBL/GenBank/DDBJ whole genome shotgun (WGS) entry which is preliminary data.</text>
</comment>
<dbReference type="Gene3D" id="3.40.50.300">
    <property type="entry name" value="P-loop containing nucleotide triphosphate hydrolases"/>
    <property type="match status" value="1"/>
</dbReference>
<reference evidence="8" key="1">
    <citation type="submission" date="2015-07" db="EMBL/GenBank/DDBJ databases">
        <title>Genome sequencing project for genomic taxonomy and phylogenomics of Bacillus-like bacteria.</title>
        <authorList>
            <person name="Liu B."/>
            <person name="Wang J."/>
            <person name="Zhu Y."/>
            <person name="Liu G."/>
            <person name="Chen Q."/>
            <person name="Chen Z."/>
            <person name="Lan J."/>
            <person name="Che J."/>
            <person name="Ge C."/>
            <person name="Shi H."/>
            <person name="Pan Z."/>
            <person name="Liu X."/>
        </authorList>
    </citation>
    <scope>NUCLEOTIDE SEQUENCE [LARGE SCALE GENOMIC DNA]</scope>
    <source>
        <strain evidence="8">DSM 9887</strain>
    </source>
</reference>
<evidence type="ECO:0000256" key="3">
    <source>
        <dbReference type="ARBA" id="ARBA00022741"/>
    </source>
</evidence>
<dbReference type="PANTHER" id="PTHR43776:SF8">
    <property type="entry name" value="ABC TRANSPORTER, ATP-BINDING PROTEIN"/>
    <property type="match status" value="1"/>
</dbReference>
<dbReference type="OrthoDB" id="9802264at2"/>
<evidence type="ECO:0000313" key="6">
    <source>
        <dbReference type="EMBL" id="GED69907.1"/>
    </source>
</evidence>
<name>A0A0K9YPJ5_9BACL</name>
<dbReference type="GO" id="GO:0016887">
    <property type="term" value="F:ATP hydrolysis activity"/>
    <property type="evidence" value="ECO:0007669"/>
    <property type="project" value="InterPro"/>
</dbReference>
<dbReference type="PATRIC" id="fig|54915.3.peg.2524"/>
<dbReference type="AlphaFoldDB" id="A0A0K9YPJ5"/>
<dbReference type="Proteomes" id="UP000036834">
    <property type="component" value="Unassembled WGS sequence"/>
</dbReference>
<keyword evidence="3" id="KW-0547">Nucleotide-binding</keyword>
<protein>
    <submittedName>
        <fullName evidence="6">Oligopeptide ABC transporter ATP-binding protein</fullName>
    </submittedName>
    <submittedName>
        <fullName evidence="7">Peptide ABC transporter ATPase</fullName>
    </submittedName>
</protein>
<reference evidence="7" key="2">
    <citation type="submission" date="2015-07" db="EMBL/GenBank/DDBJ databases">
        <title>MeaNS - Measles Nucleotide Surveillance Program.</title>
        <authorList>
            <person name="Tran T."/>
            <person name="Druce J."/>
        </authorList>
    </citation>
    <scope>NUCLEOTIDE SEQUENCE</scope>
    <source>
        <strain evidence="7">DSM 9887</strain>
    </source>
</reference>
<organism evidence="7 8">
    <name type="scientific">Brevibacillus reuszeri</name>
    <dbReference type="NCBI Taxonomy" id="54915"/>
    <lineage>
        <taxon>Bacteria</taxon>
        <taxon>Bacillati</taxon>
        <taxon>Bacillota</taxon>
        <taxon>Bacilli</taxon>
        <taxon>Bacillales</taxon>
        <taxon>Paenibacillaceae</taxon>
        <taxon>Brevibacillus</taxon>
    </lineage>
</organism>
<evidence type="ECO:0000313" key="7">
    <source>
        <dbReference type="EMBL" id="KNB70643.1"/>
    </source>
</evidence>
<dbReference type="EMBL" id="BJON01000014">
    <property type="protein sequence ID" value="GED69907.1"/>
    <property type="molecule type" value="Genomic_DNA"/>
</dbReference>
<evidence type="ECO:0000256" key="4">
    <source>
        <dbReference type="ARBA" id="ARBA00022840"/>
    </source>
</evidence>
<dbReference type="FunFam" id="3.40.50.300:FF:000016">
    <property type="entry name" value="Oligopeptide ABC transporter ATP-binding component"/>
    <property type="match status" value="1"/>
</dbReference>
<gene>
    <name evidence="7" type="ORF">ADS79_17275</name>
    <name evidence="6" type="ORF">BRE01_36090</name>
</gene>
<evidence type="ECO:0000313" key="9">
    <source>
        <dbReference type="Proteomes" id="UP000319578"/>
    </source>
</evidence>
<accession>A0A0K9YPJ5</accession>
<dbReference type="InterPro" id="IPR013563">
    <property type="entry name" value="Oligopep_ABC_C"/>
</dbReference>
<dbReference type="EMBL" id="LGIQ01000009">
    <property type="protein sequence ID" value="KNB70643.1"/>
    <property type="molecule type" value="Genomic_DNA"/>
</dbReference>
<keyword evidence="9" id="KW-1185">Reference proteome</keyword>
<dbReference type="Pfam" id="PF00005">
    <property type="entry name" value="ABC_tran"/>
    <property type="match status" value="1"/>
</dbReference>
<proteinExistence type="inferred from homology"/>
<evidence type="ECO:0000256" key="2">
    <source>
        <dbReference type="ARBA" id="ARBA00022448"/>
    </source>
</evidence>
<dbReference type="InterPro" id="IPR003439">
    <property type="entry name" value="ABC_transporter-like_ATP-bd"/>
</dbReference>
<dbReference type="PROSITE" id="PS50893">
    <property type="entry name" value="ABC_TRANSPORTER_2"/>
    <property type="match status" value="1"/>
</dbReference>
<feature type="domain" description="ABC transporter" evidence="5">
    <location>
        <begin position="7"/>
        <end position="263"/>
    </location>
</feature>
<dbReference type="SUPFAM" id="SSF52540">
    <property type="entry name" value="P-loop containing nucleoside triphosphate hydrolases"/>
    <property type="match status" value="1"/>
</dbReference>
<dbReference type="GO" id="GO:0015833">
    <property type="term" value="P:peptide transport"/>
    <property type="evidence" value="ECO:0007669"/>
    <property type="project" value="InterPro"/>
</dbReference>
<keyword evidence="2" id="KW-0813">Transport</keyword>